<evidence type="ECO:0000313" key="3">
    <source>
        <dbReference type="Proteomes" id="UP000092462"/>
    </source>
</evidence>
<dbReference type="Gene3D" id="3.30.420.10">
    <property type="entry name" value="Ribonuclease H-like superfamily/Ribonuclease H"/>
    <property type="match status" value="1"/>
</dbReference>
<dbReference type="EMBL" id="AJVK01063158">
    <property type="status" value="NOT_ANNOTATED_CDS"/>
    <property type="molecule type" value="Genomic_DNA"/>
</dbReference>
<reference evidence="2" key="1">
    <citation type="submission" date="2022-08" db="UniProtKB">
        <authorList>
            <consortium name="EnsemblMetazoa"/>
        </authorList>
    </citation>
    <scope>IDENTIFICATION</scope>
    <source>
        <strain evidence="2">Israel</strain>
    </source>
</reference>
<dbReference type="SUPFAM" id="SSF53098">
    <property type="entry name" value="Ribonuclease H-like"/>
    <property type="match status" value="1"/>
</dbReference>
<protein>
    <submittedName>
        <fullName evidence="2">Uncharacterized protein</fullName>
    </submittedName>
</protein>
<evidence type="ECO:0000256" key="1">
    <source>
        <dbReference type="SAM" id="MobiDB-lite"/>
    </source>
</evidence>
<name>A0A1B0DIU7_PHLPP</name>
<feature type="compositionally biased region" description="Polar residues" evidence="1">
    <location>
        <begin position="248"/>
        <end position="257"/>
    </location>
</feature>
<organism evidence="2 3">
    <name type="scientific">Phlebotomus papatasi</name>
    <name type="common">Sandfly</name>
    <dbReference type="NCBI Taxonomy" id="29031"/>
    <lineage>
        <taxon>Eukaryota</taxon>
        <taxon>Metazoa</taxon>
        <taxon>Ecdysozoa</taxon>
        <taxon>Arthropoda</taxon>
        <taxon>Hexapoda</taxon>
        <taxon>Insecta</taxon>
        <taxon>Pterygota</taxon>
        <taxon>Neoptera</taxon>
        <taxon>Endopterygota</taxon>
        <taxon>Diptera</taxon>
        <taxon>Nematocera</taxon>
        <taxon>Psychodoidea</taxon>
        <taxon>Psychodidae</taxon>
        <taxon>Phlebotomus</taxon>
        <taxon>Phlebotomus</taxon>
    </lineage>
</organism>
<accession>A0A1B0DIU7</accession>
<dbReference type="PROSITE" id="PS50994">
    <property type="entry name" value="INTEGRASE"/>
    <property type="match status" value="1"/>
</dbReference>
<dbReference type="InterPro" id="IPR036397">
    <property type="entry name" value="RNaseH_sf"/>
</dbReference>
<sequence length="298" mass="33530">MVSPSEVRVVRAQSSVEVIKVFRDLFATHGIPAEVCSDNGRAFVSEEMKEFWCSHGIKHFTVAPYHPSSNGLAERMVQSVKDKLKKLDGDIESRVRELLMNQHTTPHATTGKSPAELLMGRRLKTLLSKVLPDELEEGRKVDGQARQFAVGDHVFARNYGSGPKWIAATIVEKTGPVSYQVQLESGVLWRRHINQLISRTLGTSAQPNVIQENPQEEIVIPVPSENFSEEDIETENQEILISDDTPAPLTSENSQMQMDPVSPRSVERPVRERRPPSYLKDYHTYKIEGGRGFVTFKL</sequence>
<dbReference type="GO" id="GO:0015074">
    <property type="term" value="P:DNA integration"/>
    <property type="evidence" value="ECO:0007669"/>
    <property type="project" value="InterPro"/>
</dbReference>
<proteinExistence type="predicted"/>
<dbReference type="InterPro" id="IPR012337">
    <property type="entry name" value="RNaseH-like_sf"/>
</dbReference>
<dbReference type="AlphaFoldDB" id="A0A1B0DIU7"/>
<dbReference type="VEuPathDB" id="VectorBase:PPAPM1_007091"/>
<dbReference type="PANTHER" id="PTHR37984">
    <property type="entry name" value="PROTEIN CBG26694"/>
    <property type="match status" value="1"/>
</dbReference>
<dbReference type="InterPro" id="IPR001584">
    <property type="entry name" value="Integrase_cat-core"/>
</dbReference>
<keyword evidence="3" id="KW-1185">Reference proteome</keyword>
<dbReference type="PANTHER" id="PTHR37984:SF12">
    <property type="entry name" value="RIBONUCLEASE H"/>
    <property type="match status" value="1"/>
</dbReference>
<dbReference type="GO" id="GO:0003676">
    <property type="term" value="F:nucleic acid binding"/>
    <property type="evidence" value="ECO:0007669"/>
    <property type="project" value="InterPro"/>
</dbReference>
<dbReference type="InterPro" id="IPR050951">
    <property type="entry name" value="Retrovirus_Pol_polyprotein"/>
</dbReference>
<dbReference type="EnsemblMetazoa" id="PPAI008084-RA">
    <property type="protein sequence ID" value="PPAI008084-PA"/>
    <property type="gene ID" value="PPAI008084"/>
</dbReference>
<dbReference type="VEuPathDB" id="VectorBase:PPAI008084"/>
<feature type="region of interest" description="Disordered" evidence="1">
    <location>
        <begin position="239"/>
        <end position="273"/>
    </location>
</feature>
<dbReference type="Proteomes" id="UP000092462">
    <property type="component" value="Unassembled WGS sequence"/>
</dbReference>
<evidence type="ECO:0000313" key="2">
    <source>
        <dbReference type="EnsemblMetazoa" id="PPAI008084-PA"/>
    </source>
</evidence>